<reference evidence="2" key="2">
    <citation type="submission" date="2025-09" db="UniProtKB">
        <authorList>
            <consortium name="Ensembl"/>
        </authorList>
    </citation>
    <scope>IDENTIFICATION</scope>
</reference>
<name>A0A8C9N0D4_SERCA</name>
<accession>A0A8C9N0D4</accession>
<proteinExistence type="predicted"/>
<sequence length="136" mass="16417">MKLRVFTGHLPNHPNRYRSSASHSLHSRYQPSLLLRSSHMPRRPIRLTNPQPPRKRSLLLLHLHLPTHWPRNLLRLIPKQRNLKHRSYPTINPHSNRLRRLRPTMRPNIILRRYSNHKPILKRNQNLHHQLPKLAL</sequence>
<dbReference type="GeneTree" id="ENSGT00960000189286"/>
<keyword evidence="3" id="KW-1185">Reference proteome</keyword>
<dbReference type="Proteomes" id="UP000694409">
    <property type="component" value="Unassembled WGS sequence"/>
</dbReference>
<protein>
    <submittedName>
        <fullName evidence="2">Uncharacterized protein</fullName>
    </submittedName>
</protein>
<dbReference type="AlphaFoldDB" id="A0A8C9N0D4"/>
<evidence type="ECO:0000313" key="3">
    <source>
        <dbReference type="Proteomes" id="UP000694409"/>
    </source>
</evidence>
<evidence type="ECO:0000256" key="1">
    <source>
        <dbReference type="SAM" id="MobiDB-lite"/>
    </source>
</evidence>
<reference evidence="2" key="1">
    <citation type="submission" date="2025-08" db="UniProtKB">
        <authorList>
            <consortium name="Ensembl"/>
        </authorList>
    </citation>
    <scope>IDENTIFICATION</scope>
</reference>
<evidence type="ECO:0000313" key="2">
    <source>
        <dbReference type="Ensembl" id="ENSSCAP00000010964.1"/>
    </source>
</evidence>
<organism evidence="2 3">
    <name type="scientific">Serinus canaria</name>
    <name type="common">Island canary</name>
    <name type="synonym">Fringilla canaria</name>
    <dbReference type="NCBI Taxonomy" id="9135"/>
    <lineage>
        <taxon>Eukaryota</taxon>
        <taxon>Metazoa</taxon>
        <taxon>Chordata</taxon>
        <taxon>Craniata</taxon>
        <taxon>Vertebrata</taxon>
        <taxon>Euteleostomi</taxon>
        <taxon>Archelosauria</taxon>
        <taxon>Archosauria</taxon>
        <taxon>Dinosauria</taxon>
        <taxon>Saurischia</taxon>
        <taxon>Theropoda</taxon>
        <taxon>Coelurosauria</taxon>
        <taxon>Aves</taxon>
        <taxon>Neognathae</taxon>
        <taxon>Neoaves</taxon>
        <taxon>Telluraves</taxon>
        <taxon>Australaves</taxon>
        <taxon>Passeriformes</taxon>
        <taxon>Passeroidea</taxon>
        <taxon>Fringillidae</taxon>
        <taxon>Carduelinae</taxon>
        <taxon>Serinus</taxon>
    </lineage>
</organism>
<feature type="region of interest" description="Disordered" evidence="1">
    <location>
        <begin position="1"/>
        <end position="24"/>
    </location>
</feature>
<dbReference type="Ensembl" id="ENSSCAT00000012390.1">
    <property type="protein sequence ID" value="ENSSCAP00000010964.1"/>
    <property type="gene ID" value="ENSSCAG00000008261.1"/>
</dbReference>